<keyword evidence="5 9" id="KW-0560">Oxidoreductase</keyword>
<reference evidence="11" key="1">
    <citation type="journal article" date="2020" name="Stud. Mycol.">
        <title>101 Dothideomycetes genomes: a test case for predicting lifestyles and emergence of pathogens.</title>
        <authorList>
            <person name="Haridas S."/>
            <person name="Albert R."/>
            <person name="Binder M."/>
            <person name="Bloem J."/>
            <person name="Labutti K."/>
            <person name="Salamov A."/>
            <person name="Andreopoulos B."/>
            <person name="Baker S."/>
            <person name="Barry K."/>
            <person name="Bills G."/>
            <person name="Bluhm B."/>
            <person name="Cannon C."/>
            <person name="Castanera R."/>
            <person name="Culley D."/>
            <person name="Daum C."/>
            <person name="Ezra D."/>
            <person name="Gonzalez J."/>
            <person name="Henrissat B."/>
            <person name="Kuo A."/>
            <person name="Liang C."/>
            <person name="Lipzen A."/>
            <person name="Lutzoni F."/>
            <person name="Magnuson J."/>
            <person name="Mondo S."/>
            <person name="Nolan M."/>
            <person name="Ohm R."/>
            <person name="Pangilinan J."/>
            <person name="Park H.-J."/>
            <person name="Ramirez L."/>
            <person name="Alfaro M."/>
            <person name="Sun H."/>
            <person name="Tritt A."/>
            <person name="Yoshinaga Y."/>
            <person name="Zwiers L.-H."/>
            <person name="Turgeon B."/>
            <person name="Goodwin S."/>
            <person name="Spatafora J."/>
            <person name="Crous P."/>
            <person name="Grigoriev I."/>
        </authorList>
    </citation>
    <scope>NUCLEOTIDE SEQUENCE</scope>
    <source>
        <strain evidence="11">ATCC 36951</strain>
    </source>
</reference>
<evidence type="ECO:0000256" key="10">
    <source>
        <dbReference type="SAM" id="Phobius"/>
    </source>
</evidence>
<evidence type="ECO:0000256" key="6">
    <source>
        <dbReference type="ARBA" id="ARBA00023004"/>
    </source>
</evidence>
<dbReference type="CDD" id="cd11041">
    <property type="entry name" value="CYP503A1-like"/>
    <property type="match status" value="1"/>
</dbReference>
<dbReference type="GO" id="GO:0004497">
    <property type="term" value="F:monooxygenase activity"/>
    <property type="evidence" value="ECO:0007669"/>
    <property type="project" value="UniProtKB-KW"/>
</dbReference>
<evidence type="ECO:0008006" key="13">
    <source>
        <dbReference type="Google" id="ProtNLM"/>
    </source>
</evidence>
<dbReference type="GO" id="GO:0020037">
    <property type="term" value="F:heme binding"/>
    <property type="evidence" value="ECO:0007669"/>
    <property type="project" value="InterPro"/>
</dbReference>
<dbReference type="GO" id="GO:0016705">
    <property type="term" value="F:oxidoreductase activity, acting on paired donors, with incorporation or reduction of molecular oxygen"/>
    <property type="evidence" value="ECO:0007669"/>
    <property type="project" value="InterPro"/>
</dbReference>
<dbReference type="Proteomes" id="UP000799537">
    <property type="component" value="Unassembled WGS sequence"/>
</dbReference>
<keyword evidence="12" id="KW-1185">Reference proteome</keyword>
<dbReference type="InterPro" id="IPR002403">
    <property type="entry name" value="Cyt_P450_E_grp-IV"/>
</dbReference>
<dbReference type="Pfam" id="PF00067">
    <property type="entry name" value="p450"/>
    <property type="match status" value="1"/>
</dbReference>
<comment type="similarity">
    <text evidence="2 9">Belongs to the cytochrome P450 family.</text>
</comment>
<evidence type="ECO:0000313" key="11">
    <source>
        <dbReference type="EMBL" id="KAF2167192.1"/>
    </source>
</evidence>
<keyword evidence="10" id="KW-0472">Membrane</keyword>
<proteinExistence type="inferred from homology"/>
<gene>
    <name evidence="11" type="ORF">M409DRAFT_22621</name>
</gene>
<keyword evidence="10" id="KW-0812">Transmembrane</keyword>
<protein>
    <recommendedName>
        <fullName evidence="13">Cytochrome P450</fullName>
    </recommendedName>
</protein>
<comment type="cofactor">
    <cofactor evidence="1 8">
        <name>heme</name>
        <dbReference type="ChEBI" id="CHEBI:30413"/>
    </cofactor>
</comment>
<dbReference type="AlphaFoldDB" id="A0A6A6CMP7"/>
<evidence type="ECO:0000256" key="7">
    <source>
        <dbReference type="ARBA" id="ARBA00023033"/>
    </source>
</evidence>
<dbReference type="Gene3D" id="1.10.630.10">
    <property type="entry name" value="Cytochrome P450"/>
    <property type="match status" value="1"/>
</dbReference>
<evidence type="ECO:0000256" key="2">
    <source>
        <dbReference type="ARBA" id="ARBA00010617"/>
    </source>
</evidence>
<evidence type="ECO:0000256" key="4">
    <source>
        <dbReference type="ARBA" id="ARBA00022723"/>
    </source>
</evidence>
<dbReference type="PRINTS" id="PR00465">
    <property type="entry name" value="EP450IV"/>
</dbReference>
<name>A0A6A6CMP7_ZASCE</name>
<dbReference type="GO" id="GO:0005506">
    <property type="term" value="F:iron ion binding"/>
    <property type="evidence" value="ECO:0007669"/>
    <property type="project" value="InterPro"/>
</dbReference>
<dbReference type="InterPro" id="IPR001128">
    <property type="entry name" value="Cyt_P450"/>
</dbReference>
<keyword evidence="3 8" id="KW-0349">Heme</keyword>
<dbReference type="PROSITE" id="PS00086">
    <property type="entry name" value="CYTOCHROME_P450"/>
    <property type="match status" value="1"/>
</dbReference>
<sequence length="518" mass="58365">MAHLLFDSNSIDGIPISLQVVIGVCVLSLLAGVYTFLTSDRPIAGFPVLSVDGLKPKISWYTKGNETLEEGYKKYTGKPFQVATGTGHRIILPNRFANEVRNDNRLSLNGAFAQDFFAHYPGFEAIKVVFEHESNTLIQDTVRIRLTQSLGLITGDLVEEATDAVHDIFGEDDQWKNINVKNHVIGLVARMSSRTFLGKPLCRNRQWLDVTSQYSIGVFLASRELRNVPVFARRVMQYFMPSCTKVRELYQTAKGLITAEVDRRTIAAQQALAAGKKPPKTADAIGWMVELAKGKNYDLVAGQLSLSVAAVQTTTEAMTHLLVDIVEHGDIIQALREEIIAVLREHGWSKVALHQLKLLDSVMKESQRIHRPRANLNRYAIDEVVLSDGTKIPKGSRLLVETRMFDPELFPDPYTFNPYRFVELRENKDRGNDWQFVTVNPEFMAFGLGTHACPGRFFVANEMKIALCHLLLKYDWQFVPGKKPGRSFEIEANVLFNPSAELQIRRRKEEVDLSVMGS</sequence>
<dbReference type="GeneID" id="54559690"/>
<dbReference type="SUPFAM" id="SSF48264">
    <property type="entry name" value="Cytochrome P450"/>
    <property type="match status" value="1"/>
</dbReference>
<evidence type="ECO:0000313" key="12">
    <source>
        <dbReference type="Proteomes" id="UP000799537"/>
    </source>
</evidence>
<dbReference type="PANTHER" id="PTHR46206:SF2">
    <property type="entry name" value="CYTOCHROME P450 MONOOXYGENASE AUSG-RELATED"/>
    <property type="match status" value="1"/>
</dbReference>
<dbReference type="RefSeq" id="XP_033668081.1">
    <property type="nucleotide sequence ID" value="XM_033806418.1"/>
</dbReference>
<dbReference type="OrthoDB" id="1844152at2759"/>
<dbReference type="PANTHER" id="PTHR46206">
    <property type="entry name" value="CYTOCHROME P450"/>
    <property type="match status" value="1"/>
</dbReference>
<evidence type="ECO:0000256" key="5">
    <source>
        <dbReference type="ARBA" id="ARBA00023002"/>
    </source>
</evidence>
<dbReference type="InterPro" id="IPR017972">
    <property type="entry name" value="Cyt_P450_CS"/>
</dbReference>
<keyword evidence="7 9" id="KW-0503">Monooxygenase</keyword>
<dbReference type="EMBL" id="ML993594">
    <property type="protein sequence ID" value="KAF2167192.1"/>
    <property type="molecule type" value="Genomic_DNA"/>
</dbReference>
<evidence type="ECO:0000256" key="9">
    <source>
        <dbReference type="RuleBase" id="RU000461"/>
    </source>
</evidence>
<evidence type="ECO:0000256" key="8">
    <source>
        <dbReference type="PIRSR" id="PIRSR602403-1"/>
    </source>
</evidence>
<evidence type="ECO:0000256" key="3">
    <source>
        <dbReference type="ARBA" id="ARBA00022617"/>
    </source>
</evidence>
<keyword evidence="4 8" id="KW-0479">Metal-binding</keyword>
<dbReference type="InterPro" id="IPR036396">
    <property type="entry name" value="Cyt_P450_sf"/>
</dbReference>
<organism evidence="11 12">
    <name type="scientific">Zasmidium cellare ATCC 36951</name>
    <dbReference type="NCBI Taxonomy" id="1080233"/>
    <lineage>
        <taxon>Eukaryota</taxon>
        <taxon>Fungi</taxon>
        <taxon>Dikarya</taxon>
        <taxon>Ascomycota</taxon>
        <taxon>Pezizomycotina</taxon>
        <taxon>Dothideomycetes</taxon>
        <taxon>Dothideomycetidae</taxon>
        <taxon>Mycosphaerellales</taxon>
        <taxon>Mycosphaerellaceae</taxon>
        <taxon>Zasmidium</taxon>
    </lineage>
</organism>
<evidence type="ECO:0000256" key="1">
    <source>
        <dbReference type="ARBA" id="ARBA00001971"/>
    </source>
</evidence>
<accession>A0A6A6CMP7</accession>
<keyword evidence="10" id="KW-1133">Transmembrane helix</keyword>
<feature type="binding site" description="axial binding residue" evidence="8">
    <location>
        <position position="453"/>
    </location>
    <ligand>
        <name>heme</name>
        <dbReference type="ChEBI" id="CHEBI:30413"/>
    </ligand>
    <ligandPart>
        <name>Fe</name>
        <dbReference type="ChEBI" id="CHEBI:18248"/>
    </ligandPart>
</feature>
<keyword evidence="6 8" id="KW-0408">Iron</keyword>
<feature type="transmembrane region" description="Helical" evidence="10">
    <location>
        <begin position="16"/>
        <end position="37"/>
    </location>
</feature>